<gene>
    <name evidence="2" type="ORF">VI33_05495</name>
</gene>
<dbReference type="Proteomes" id="UP000066549">
    <property type="component" value="Chromosome"/>
</dbReference>
<organism evidence="2 3">
    <name type="scientific">Methylophilales bacterium MBRS-H7</name>
    <dbReference type="NCBI Taxonomy" id="1623450"/>
    <lineage>
        <taxon>Bacteria</taxon>
        <taxon>Pseudomonadati</taxon>
        <taxon>Pseudomonadota</taxon>
        <taxon>Betaproteobacteria</taxon>
        <taxon>Nitrosomonadales</taxon>
        <taxon>OM43 clade</taxon>
    </lineage>
</organism>
<keyword evidence="2" id="KW-0808">Transferase</keyword>
<evidence type="ECO:0000313" key="3">
    <source>
        <dbReference type="Proteomes" id="UP000066549"/>
    </source>
</evidence>
<keyword evidence="3" id="KW-1185">Reference proteome</keyword>
<feature type="domain" description="Glycosyltransferase 2-like" evidence="1">
    <location>
        <begin position="7"/>
        <end position="177"/>
    </location>
</feature>
<proteinExistence type="predicted"/>
<evidence type="ECO:0000259" key="1">
    <source>
        <dbReference type="Pfam" id="PF00535"/>
    </source>
</evidence>
<dbReference type="SUPFAM" id="SSF53448">
    <property type="entry name" value="Nucleotide-diphospho-sugar transferases"/>
    <property type="match status" value="1"/>
</dbReference>
<sequence length="262" mass="30611">MPTKQVTIIVPNYKTYQLTKVCLRLLRKNTDLNHADVIVVDNNSNDESSKYLKSLKWIKFIHRDGIPNEGGPMSHARALDLALKKIKSPYVIVIHTDTLMIHPNWLNILMQPFDDPTVAGVGSWKLEHKNIFQRLGKHIEYLFKKLQKNKTNNQRFNKDYHYLRSHCAIYKTDLIKKVNSSFSDQNESAGKVLHKKLIHAGYKMIFLESNFLNKYVNHINHATQAINDEFEIRSANKVIKDYFGYMNRNEIKEILKDDTLDN</sequence>
<dbReference type="EMBL" id="CP011002">
    <property type="protein sequence ID" value="AKO66141.1"/>
    <property type="molecule type" value="Genomic_DNA"/>
</dbReference>
<dbReference type="InterPro" id="IPR029044">
    <property type="entry name" value="Nucleotide-diphossugar_trans"/>
</dbReference>
<dbReference type="AlphaFoldDB" id="A0A0H4IYS2"/>
<dbReference type="PATRIC" id="fig|1623450.3.peg.1093"/>
<dbReference type="Gene3D" id="3.90.550.10">
    <property type="entry name" value="Spore Coat Polysaccharide Biosynthesis Protein SpsA, Chain A"/>
    <property type="match status" value="1"/>
</dbReference>
<dbReference type="GO" id="GO:0016740">
    <property type="term" value="F:transferase activity"/>
    <property type="evidence" value="ECO:0007669"/>
    <property type="project" value="UniProtKB-KW"/>
</dbReference>
<evidence type="ECO:0000313" key="2">
    <source>
        <dbReference type="EMBL" id="AKO66141.1"/>
    </source>
</evidence>
<accession>A0A0H4IYS2</accession>
<dbReference type="InterPro" id="IPR001173">
    <property type="entry name" value="Glyco_trans_2-like"/>
</dbReference>
<dbReference type="PANTHER" id="PTHR43179">
    <property type="entry name" value="RHAMNOSYLTRANSFERASE WBBL"/>
    <property type="match status" value="1"/>
</dbReference>
<protein>
    <submittedName>
        <fullName evidence="2">Glycosyltransferase</fullName>
    </submittedName>
</protein>
<dbReference type="OrthoDB" id="5785512at2"/>
<dbReference type="PANTHER" id="PTHR43179:SF7">
    <property type="entry name" value="RHAMNOSYLTRANSFERASE WBBL"/>
    <property type="match status" value="1"/>
</dbReference>
<name>A0A0H4IYS2_9PROT</name>
<dbReference type="Pfam" id="PF00535">
    <property type="entry name" value="Glycos_transf_2"/>
    <property type="match status" value="1"/>
</dbReference>
<reference evidence="2 3" key="1">
    <citation type="submission" date="2015-03" db="EMBL/GenBank/DDBJ databases">
        <title>Comparative analysis of the OM43 clade including a novel species from Red Sea uncovers genomic and metabolic diversity among marine methylotrophs.</title>
        <authorList>
            <person name="Jimenez-Infante F."/>
            <person name="Ngugi D.K."/>
            <person name="Vinu M."/>
            <person name="Alam I."/>
            <person name="Kamau A."/>
            <person name="Blom J."/>
            <person name="Bajic V.B."/>
            <person name="Stingl U."/>
        </authorList>
    </citation>
    <scope>NUCLEOTIDE SEQUENCE [LARGE SCALE GENOMIC DNA]</scope>
    <source>
        <strain evidence="2 3">MBRSH7</strain>
    </source>
</reference>